<keyword evidence="4" id="KW-0564">Palmitate</keyword>
<evidence type="ECO:0000313" key="7">
    <source>
        <dbReference type="EMBL" id="TBL80758.1"/>
    </source>
</evidence>
<dbReference type="InterPro" id="IPR006059">
    <property type="entry name" value="SBP"/>
</dbReference>
<reference evidence="7 8" key="1">
    <citation type="submission" date="2019-02" db="EMBL/GenBank/DDBJ databases">
        <title>Paenibacillus sp. nov., isolated from surface-sterilized tissue of Thalictrum simplex L.</title>
        <authorList>
            <person name="Tuo L."/>
        </authorList>
    </citation>
    <scope>NUCLEOTIDE SEQUENCE [LARGE SCALE GENOMIC DNA]</scope>
    <source>
        <strain evidence="7 8">N2SHLJ1</strain>
    </source>
</reference>
<proteinExistence type="predicted"/>
<dbReference type="Pfam" id="PF01547">
    <property type="entry name" value="SBP_bac_1"/>
    <property type="match status" value="1"/>
</dbReference>
<sequence length="500" mass="55378">MNMKQASLRLCMGFAVVSMISACGNAAAPAKTDKEGPASASTAAPFEVTWMTELFAPEPIKADDPRIKKVEALTGTKLSINWVPSQAYSDKVNTSIAGGDLPKVLSVSDIRMPVISNAVKSGVFWELGPYLDAYPNLKRMESGILDGTKYGGKIYGIYRYRPLSREAVIIRKDWLDALGLPLPKTPEDLYNIAKAFTEQDPDKNGKKDTYGFTDASALYVLNYMNLWQGGYNKWGIEKGVFVPNFMTPAYMQAMKSVKRLYDEKLINQDFIIAKNNQSEENFAGGKAGIIIGAYNILDRTYGNLTKLFPQAKVELITQIQGVNGPKVIGGSGHNGINLIPKNTVKTEEDLKKVLAFLDKICGEEIQNILRWGIEGTDYTMVNGKAKDLTKDTVHFSSYRQLRMLEDKLIPAELSGLAERYAQVEAENDKIAVLNMTNGLESKTYSEMGGTLDKNIEDARNKFLLGAIDEKGFQKAIDDWKKAGGDKVIEEYSKQYAERGK</sequence>
<keyword evidence="2 6" id="KW-0732">Signal</keyword>
<evidence type="ECO:0000256" key="2">
    <source>
        <dbReference type="ARBA" id="ARBA00022729"/>
    </source>
</evidence>
<evidence type="ECO:0000256" key="4">
    <source>
        <dbReference type="ARBA" id="ARBA00023139"/>
    </source>
</evidence>
<dbReference type="OrthoDB" id="2513152at2"/>
<evidence type="ECO:0000256" key="1">
    <source>
        <dbReference type="ARBA" id="ARBA00022475"/>
    </source>
</evidence>
<dbReference type="AlphaFoldDB" id="A0A4Q9DY47"/>
<dbReference type="Gene3D" id="3.40.190.10">
    <property type="entry name" value="Periplasmic binding protein-like II"/>
    <property type="match status" value="2"/>
</dbReference>
<keyword evidence="1" id="KW-1003">Cell membrane</keyword>
<protein>
    <submittedName>
        <fullName evidence="7">Extracellular solute-binding protein</fullName>
    </submittedName>
</protein>
<dbReference type="PANTHER" id="PTHR43649:SF33">
    <property type="entry name" value="POLYGALACTURONAN_RHAMNOGALACTURONAN-BINDING PROTEIN YTCQ"/>
    <property type="match status" value="1"/>
</dbReference>
<dbReference type="Proteomes" id="UP000293142">
    <property type="component" value="Unassembled WGS sequence"/>
</dbReference>
<dbReference type="RefSeq" id="WP_131012359.1">
    <property type="nucleotide sequence ID" value="NZ_SIRE01000004.1"/>
</dbReference>
<feature type="signal peptide" evidence="6">
    <location>
        <begin position="1"/>
        <end position="26"/>
    </location>
</feature>
<organism evidence="7 8">
    <name type="scientific">Paenibacillus thalictri</name>
    <dbReference type="NCBI Taxonomy" id="2527873"/>
    <lineage>
        <taxon>Bacteria</taxon>
        <taxon>Bacillati</taxon>
        <taxon>Bacillota</taxon>
        <taxon>Bacilli</taxon>
        <taxon>Bacillales</taxon>
        <taxon>Paenibacillaceae</taxon>
        <taxon>Paenibacillus</taxon>
    </lineage>
</organism>
<evidence type="ECO:0000256" key="6">
    <source>
        <dbReference type="SAM" id="SignalP"/>
    </source>
</evidence>
<evidence type="ECO:0000256" key="5">
    <source>
        <dbReference type="ARBA" id="ARBA00023288"/>
    </source>
</evidence>
<keyword evidence="3" id="KW-0472">Membrane</keyword>
<dbReference type="InterPro" id="IPR050490">
    <property type="entry name" value="Bact_solute-bd_prot1"/>
</dbReference>
<keyword evidence="5" id="KW-0449">Lipoprotein</keyword>
<evidence type="ECO:0000256" key="3">
    <source>
        <dbReference type="ARBA" id="ARBA00023136"/>
    </source>
</evidence>
<comment type="caution">
    <text evidence="7">The sequence shown here is derived from an EMBL/GenBank/DDBJ whole genome shotgun (WGS) entry which is preliminary data.</text>
</comment>
<dbReference type="PANTHER" id="PTHR43649">
    <property type="entry name" value="ARABINOSE-BINDING PROTEIN-RELATED"/>
    <property type="match status" value="1"/>
</dbReference>
<feature type="chain" id="PRO_5038664032" evidence="6">
    <location>
        <begin position="27"/>
        <end position="500"/>
    </location>
</feature>
<name>A0A4Q9DY47_9BACL</name>
<evidence type="ECO:0000313" key="8">
    <source>
        <dbReference type="Proteomes" id="UP000293142"/>
    </source>
</evidence>
<accession>A0A4Q9DY47</accession>
<dbReference type="EMBL" id="SIRE01000004">
    <property type="protein sequence ID" value="TBL80758.1"/>
    <property type="molecule type" value="Genomic_DNA"/>
</dbReference>
<dbReference type="PROSITE" id="PS51257">
    <property type="entry name" value="PROKAR_LIPOPROTEIN"/>
    <property type="match status" value="1"/>
</dbReference>
<keyword evidence="8" id="KW-1185">Reference proteome</keyword>
<gene>
    <name evidence="7" type="ORF">EYB31_05915</name>
</gene>
<dbReference type="CDD" id="cd13580">
    <property type="entry name" value="PBP2_AlgQ_like_1"/>
    <property type="match status" value="1"/>
</dbReference>
<dbReference type="SUPFAM" id="SSF53850">
    <property type="entry name" value="Periplasmic binding protein-like II"/>
    <property type="match status" value="1"/>
</dbReference>